<protein>
    <submittedName>
        <fullName evidence="7">Uncharacterized protein</fullName>
    </submittedName>
</protein>
<name>A0AAV5JFK0_9ROSI</name>
<dbReference type="GO" id="GO:0022857">
    <property type="term" value="F:transmembrane transporter activity"/>
    <property type="evidence" value="ECO:0007669"/>
    <property type="project" value="InterPro"/>
</dbReference>
<evidence type="ECO:0000313" key="8">
    <source>
        <dbReference type="Proteomes" id="UP001054252"/>
    </source>
</evidence>
<sequence length="453" mass="49522">MGSLEEERSLLEDGHLQVLELNGFDGSGLVLVCKQRVEAVDCTLEMALLTFAGCLFSKRILAIGRPAHLFWVLNAVSVWPIMGLPLILKMLIETTTQPFDVAAHPHSRAPHPYPPTPLRAVIVAGKHFSESVVLNIAEFIANMSSGLLSLLVFTLNCIRHSGILNILKLAEGMPALTLSASVPTLEPAECVGSVCPPATAAHFLVWIQENVGWGLGLGILALFMGMASAIFFSGTPLYRFQRPGGNPVTRMCHVFGASFHIWNLKVATDSNLLYETDDKHSAIEGSQKLEHSKEFNFFPIAASDAIICQTIGCVLIKLLYSKLQSLKSGDFLDQWRLCIVMQVGELKILIRMFPIWAAGIVFSAALMPTLFTEQGMMMDTSIGSFTIPPASLSTSDVISIIFWVRIHDGVIVPIARKFTGKERGLSEYVWELASLFPRDVSCCSGRDSEIAAC</sequence>
<evidence type="ECO:0000256" key="3">
    <source>
        <dbReference type="ARBA" id="ARBA00022692"/>
    </source>
</evidence>
<comment type="caution">
    <text evidence="7">The sequence shown here is derived from an EMBL/GenBank/DDBJ whole genome shotgun (WGS) entry which is preliminary data.</text>
</comment>
<accession>A0AAV5JFK0</accession>
<feature type="transmembrane region" description="Helical" evidence="6">
    <location>
        <begin position="211"/>
        <end position="232"/>
    </location>
</feature>
<proteinExistence type="inferred from homology"/>
<evidence type="ECO:0000256" key="5">
    <source>
        <dbReference type="ARBA" id="ARBA00023136"/>
    </source>
</evidence>
<evidence type="ECO:0000256" key="2">
    <source>
        <dbReference type="ARBA" id="ARBA00005982"/>
    </source>
</evidence>
<dbReference type="InterPro" id="IPR036259">
    <property type="entry name" value="MFS_trans_sf"/>
</dbReference>
<dbReference type="AlphaFoldDB" id="A0AAV5JFK0"/>
<comment type="similarity">
    <text evidence="2">Belongs to the major facilitator superfamily. Proton-dependent oligopeptide transporter (POT/PTR) (TC 2.A.17) family.</text>
</comment>
<keyword evidence="8" id="KW-1185">Reference proteome</keyword>
<dbReference type="EMBL" id="BPVZ01000038">
    <property type="protein sequence ID" value="GKV13374.1"/>
    <property type="molecule type" value="Genomic_DNA"/>
</dbReference>
<reference evidence="7 8" key="1">
    <citation type="journal article" date="2021" name="Commun. Biol.">
        <title>The genome of Shorea leprosula (Dipterocarpaceae) highlights the ecological relevance of drought in aseasonal tropical rainforests.</title>
        <authorList>
            <person name="Ng K.K.S."/>
            <person name="Kobayashi M.J."/>
            <person name="Fawcett J.A."/>
            <person name="Hatakeyama M."/>
            <person name="Paape T."/>
            <person name="Ng C.H."/>
            <person name="Ang C.C."/>
            <person name="Tnah L.H."/>
            <person name="Lee C.T."/>
            <person name="Nishiyama T."/>
            <person name="Sese J."/>
            <person name="O'Brien M.J."/>
            <person name="Copetti D."/>
            <person name="Mohd Noor M.I."/>
            <person name="Ong R.C."/>
            <person name="Putra M."/>
            <person name="Sireger I.Z."/>
            <person name="Indrioko S."/>
            <person name="Kosugi Y."/>
            <person name="Izuno A."/>
            <person name="Isagi Y."/>
            <person name="Lee S.L."/>
            <person name="Shimizu K.K."/>
        </authorList>
    </citation>
    <scope>NUCLEOTIDE SEQUENCE [LARGE SCALE GENOMIC DNA]</scope>
    <source>
        <strain evidence="7">214</strain>
    </source>
</reference>
<dbReference type="GO" id="GO:0016020">
    <property type="term" value="C:membrane"/>
    <property type="evidence" value="ECO:0007669"/>
    <property type="project" value="UniProtKB-SubCell"/>
</dbReference>
<keyword evidence="3 6" id="KW-0812">Transmembrane</keyword>
<evidence type="ECO:0000256" key="1">
    <source>
        <dbReference type="ARBA" id="ARBA00004141"/>
    </source>
</evidence>
<keyword evidence="4 6" id="KW-1133">Transmembrane helix</keyword>
<organism evidence="7 8">
    <name type="scientific">Rubroshorea leprosula</name>
    <dbReference type="NCBI Taxonomy" id="152421"/>
    <lineage>
        <taxon>Eukaryota</taxon>
        <taxon>Viridiplantae</taxon>
        <taxon>Streptophyta</taxon>
        <taxon>Embryophyta</taxon>
        <taxon>Tracheophyta</taxon>
        <taxon>Spermatophyta</taxon>
        <taxon>Magnoliopsida</taxon>
        <taxon>eudicotyledons</taxon>
        <taxon>Gunneridae</taxon>
        <taxon>Pentapetalae</taxon>
        <taxon>rosids</taxon>
        <taxon>malvids</taxon>
        <taxon>Malvales</taxon>
        <taxon>Dipterocarpaceae</taxon>
        <taxon>Rubroshorea</taxon>
    </lineage>
</organism>
<dbReference type="InterPro" id="IPR000109">
    <property type="entry name" value="POT_fam"/>
</dbReference>
<evidence type="ECO:0000256" key="6">
    <source>
        <dbReference type="SAM" id="Phobius"/>
    </source>
</evidence>
<feature type="transmembrane region" description="Helical" evidence="6">
    <location>
        <begin position="387"/>
        <end position="406"/>
    </location>
</feature>
<feature type="transmembrane region" description="Helical" evidence="6">
    <location>
        <begin position="348"/>
        <end position="367"/>
    </location>
</feature>
<gene>
    <name evidence="7" type="ORF">SLEP1_g24383</name>
</gene>
<dbReference type="Gene3D" id="1.20.1250.20">
    <property type="entry name" value="MFS general substrate transporter like domains"/>
    <property type="match status" value="1"/>
</dbReference>
<dbReference type="Proteomes" id="UP001054252">
    <property type="component" value="Unassembled WGS sequence"/>
</dbReference>
<comment type="subcellular location">
    <subcellularLocation>
        <location evidence="1">Membrane</location>
        <topology evidence="1">Multi-pass membrane protein</topology>
    </subcellularLocation>
</comment>
<evidence type="ECO:0000256" key="4">
    <source>
        <dbReference type="ARBA" id="ARBA00022989"/>
    </source>
</evidence>
<dbReference type="Pfam" id="PF00854">
    <property type="entry name" value="PTR2"/>
    <property type="match status" value="1"/>
</dbReference>
<keyword evidence="5 6" id="KW-0472">Membrane</keyword>
<evidence type="ECO:0000313" key="7">
    <source>
        <dbReference type="EMBL" id="GKV13374.1"/>
    </source>
</evidence>
<dbReference type="PANTHER" id="PTHR11654">
    <property type="entry name" value="OLIGOPEPTIDE TRANSPORTER-RELATED"/>
    <property type="match status" value="1"/>
</dbReference>